<dbReference type="SUPFAM" id="SSF53383">
    <property type="entry name" value="PLP-dependent transferases"/>
    <property type="match status" value="1"/>
</dbReference>
<dbReference type="Gene3D" id="4.10.240.10">
    <property type="entry name" value="Zn(2)-C6 fungal-type DNA-binding domain"/>
    <property type="match status" value="1"/>
</dbReference>
<dbReference type="Gene3D" id="3.90.1150.10">
    <property type="entry name" value="Aspartate Aminotransferase, domain 1"/>
    <property type="match status" value="1"/>
</dbReference>
<dbReference type="InterPro" id="IPR015422">
    <property type="entry name" value="PyrdxlP-dep_Trfase_small"/>
</dbReference>
<keyword evidence="7" id="KW-0804">Transcription</keyword>
<dbReference type="Pfam" id="PF07883">
    <property type="entry name" value="Cupin_2"/>
    <property type="match status" value="1"/>
</dbReference>
<accession>A0A093XHI0</accession>
<dbReference type="InterPro" id="IPR015421">
    <property type="entry name" value="PyrdxlP-dep_Trfase_major"/>
</dbReference>
<comment type="caution">
    <text evidence="13">The sequence shown here is derived from an EMBL/GenBank/DDBJ whole genome shotgun (WGS) entry which is preliminary data.</text>
</comment>
<feature type="region of interest" description="Disordered" evidence="11">
    <location>
        <begin position="1"/>
        <end position="27"/>
    </location>
</feature>
<dbReference type="InterPro" id="IPR036864">
    <property type="entry name" value="Zn2-C6_fun-type_DNA-bd_sf"/>
</dbReference>
<dbReference type="PRINTS" id="PR00800">
    <property type="entry name" value="YHDCRBOXLASE"/>
</dbReference>
<dbReference type="Pfam" id="PF00172">
    <property type="entry name" value="Zn_clus"/>
    <property type="match status" value="1"/>
</dbReference>
<dbReference type="Gene3D" id="2.60.120.10">
    <property type="entry name" value="Jelly Rolls"/>
    <property type="match status" value="1"/>
</dbReference>
<feature type="compositionally biased region" description="Basic and acidic residues" evidence="11">
    <location>
        <begin position="611"/>
        <end position="629"/>
    </location>
</feature>
<dbReference type="GO" id="GO:0016831">
    <property type="term" value="F:carboxy-lyase activity"/>
    <property type="evidence" value="ECO:0007669"/>
    <property type="project" value="UniProtKB-KW"/>
</dbReference>
<keyword evidence="6" id="KW-0238">DNA-binding</keyword>
<protein>
    <submittedName>
        <fullName evidence="13">Aromatic-L-amino-acid decarboxylase</fullName>
    </submittedName>
</protein>
<dbReference type="InterPro" id="IPR002129">
    <property type="entry name" value="PyrdxlP-dep_de-COase"/>
</dbReference>
<comment type="similarity">
    <text evidence="2">Belongs to the group II decarboxylase family.</text>
</comment>
<dbReference type="SUPFAM" id="SSF51182">
    <property type="entry name" value="RmlC-like cupins"/>
    <property type="match status" value="1"/>
</dbReference>
<dbReference type="PANTHER" id="PTHR11999:SF70">
    <property type="entry name" value="MIP05841P"/>
    <property type="match status" value="1"/>
</dbReference>
<evidence type="ECO:0000256" key="2">
    <source>
        <dbReference type="ARBA" id="ARBA00009533"/>
    </source>
</evidence>
<dbReference type="PROSITE" id="PS00392">
    <property type="entry name" value="DDC_GAD_HDC_YDC"/>
    <property type="match status" value="1"/>
</dbReference>
<feature type="modified residue" description="N6-(pyridoxal phosphate)lysine" evidence="10">
    <location>
        <position position="1247"/>
    </location>
</feature>
<evidence type="ECO:0000256" key="8">
    <source>
        <dbReference type="ARBA" id="ARBA00023239"/>
    </source>
</evidence>
<feature type="domain" description="Zn(2)-C6 fungal-type" evidence="12">
    <location>
        <begin position="28"/>
        <end position="57"/>
    </location>
</feature>
<dbReference type="EMBL" id="JPOX01000027">
    <property type="protein sequence ID" value="KFX44673.1"/>
    <property type="molecule type" value="Genomic_DNA"/>
</dbReference>
<dbReference type="HOGENOM" id="CLU_252519_0_0_1"/>
<dbReference type="Gene3D" id="3.40.640.10">
    <property type="entry name" value="Type I PLP-dependent aspartate aminotransferase-like (Major domain)"/>
    <property type="match status" value="1"/>
</dbReference>
<feature type="region of interest" description="Disordered" evidence="11">
    <location>
        <begin position="602"/>
        <end position="641"/>
    </location>
</feature>
<dbReference type="PANTHER" id="PTHR11999">
    <property type="entry name" value="GROUP II PYRIDOXAL-5-PHOSPHATE DECARBOXYLASE"/>
    <property type="match status" value="1"/>
</dbReference>
<dbReference type="InterPro" id="IPR001138">
    <property type="entry name" value="Zn2Cys6_DnaBD"/>
</dbReference>
<feature type="region of interest" description="Disordered" evidence="11">
    <location>
        <begin position="71"/>
        <end position="91"/>
    </location>
</feature>
<dbReference type="GO" id="GO:0008270">
    <property type="term" value="F:zinc ion binding"/>
    <property type="evidence" value="ECO:0007669"/>
    <property type="project" value="InterPro"/>
</dbReference>
<evidence type="ECO:0000256" key="9">
    <source>
        <dbReference type="ARBA" id="ARBA00023242"/>
    </source>
</evidence>
<dbReference type="GO" id="GO:0019752">
    <property type="term" value="P:carboxylic acid metabolic process"/>
    <property type="evidence" value="ECO:0007669"/>
    <property type="project" value="InterPro"/>
</dbReference>
<evidence type="ECO:0000256" key="3">
    <source>
        <dbReference type="ARBA" id="ARBA00022793"/>
    </source>
</evidence>
<keyword evidence="5" id="KW-0805">Transcription regulation</keyword>
<evidence type="ECO:0000256" key="10">
    <source>
        <dbReference type="PIRSR" id="PIRSR602129-50"/>
    </source>
</evidence>
<proteinExistence type="inferred from homology"/>
<reference evidence="13" key="1">
    <citation type="journal article" date="2014" name="PLoS Genet.">
        <title>Signature Gene Expression Reveals Novel Clues to the Molecular Mechanisms of Dimorphic Transition in Penicillium marneffei.</title>
        <authorList>
            <person name="Yang E."/>
            <person name="Wang G."/>
            <person name="Cai J."/>
            <person name="Woo P.C."/>
            <person name="Lau S.K."/>
            <person name="Yuen K.-Y."/>
            <person name="Chow W.-N."/>
            <person name="Lin X."/>
        </authorList>
    </citation>
    <scope>NUCLEOTIDE SEQUENCE [LARGE SCALE GENOMIC DNA]</scope>
    <source>
        <strain evidence="13">PM1</strain>
    </source>
</reference>
<evidence type="ECO:0000256" key="7">
    <source>
        <dbReference type="ARBA" id="ARBA00023163"/>
    </source>
</evidence>
<dbReference type="GO" id="GO:0003677">
    <property type="term" value="F:DNA binding"/>
    <property type="evidence" value="ECO:0007669"/>
    <property type="project" value="UniProtKB-KW"/>
</dbReference>
<evidence type="ECO:0000256" key="4">
    <source>
        <dbReference type="ARBA" id="ARBA00022898"/>
    </source>
</evidence>
<dbReference type="InterPro" id="IPR021115">
    <property type="entry name" value="Pyridoxal-P_BS"/>
</dbReference>
<dbReference type="SUPFAM" id="SSF57701">
    <property type="entry name" value="Zn2/Cys6 DNA-binding domain"/>
    <property type="match status" value="1"/>
</dbReference>
<dbReference type="GO" id="GO:0005737">
    <property type="term" value="C:cytoplasm"/>
    <property type="evidence" value="ECO:0007669"/>
    <property type="project" value="TreeGrafter"/>
</dbReference>
<dbReference type="InterPro" id="IPR010977">
    <property type="entry name" value="Aromatic_deC"/>
</dbReference>
<evidence type="ECO:0000256" key="11">
    <source>
        <dbReference type="SAM" id="MobiDB-lite"/>
    </source>
</evidence>
<keyword evidence="3" id="KW-0210">Decarboxylase</keyword>
<dbReference type="InterPro" id="IPR015424">
    <property type="entry name" value="PyrdxlP-dep_Trfase"/>
</dbReference>
<keyword evidence="8" id="KW-0456">Lyase</keyword>
<gene>
    <name evidence="13" type="ORF">GQ26_0271000</name>
</gene>
<dbReference type="CDD" id="cd12148">
    <property type="entry name" value="fungal_TF_MHR"/>
    <property type="match status" value="1"/>
</dbReference>
<dbReference type="GO" id="GO:0030170">
    <property type="term" value="F:pyridoxal phosphate binding"/>
    <property type="evidence" value="ECO:0007669"/>
    <property type="project" value="InterPro"/>
</dbReference>
<dbReference type="SMART" id="SM00066">
    <property type="entry name" value="GAL4"/>
    <property type="match status" value="1"/>
</dbReference>
<dbReference type="InterPro" id="IPR014710">
    <property type="entry name" value="RmlC-like_jellyroll"/>
</dbReference>
<dbReference type="PROSITE" id="PS00463">
    <property type="entry name" value="ZN2_CY6_FUNGAL_1"/>
    <property type="match status" value="1"/>
</dbReference>
<dbReference type="InterPro" id="IPR011051">
    <property type="entry name" value="RmlC_Cupin_sf"/>
</dbReference>
<comment type="cofactor">
    <cofactor evidence="1 10">
        <name>pyridoxal 5'-phosphate</name>
        <dbReference type="ChEBI" id="CHEBI:597326"/>
    </cofactor>
</comment>
<dbReference type="InterPro" id="IPR013096">
    <property type="entry name" value="Cupin_2"/>
</dbReference>
<organism evidence="13">
    <name type="scientific">Talaromyces marneffei PM1</name>
    <dbReference type="NCBI Taxonomy" id="1077442"/>
    <lineage>
        <taxon>Eukaryota</taxon>
        <taxon>Fungi</taxon>
        <taxon>Dikarya</taxon>
        <taxon>Ascomycota</taxon>
        <taxon>Pezizomycotina</taxon>
        <taxon>Eurotiomycetes</taxon>
        <taxon>Eurotiomycetidae</taxon>
        <taxon>Eurotiales</taxon>
        <taxon>Trichocomaceae</taxon>
        <taxon>Talaromyces</taxon>
        <taxon>Talaromyces sect. Talaromyces</taxon>
    </lineage>
</organism>
<dbReference type="CDD" id="cd00067">
    <property type="entry name" value="GAL4"/>
    <property type="match status" value="1"/>
</dbReference>
<evidence type="ECO:0000259" key="12">
    <source>
        <dbReference type="PROSITE" id="PS50048"/>
    </source>
</evidence>
<evidence type="ECO:0000313" key="13">
    <source>
        <dbReference type="EMBL" id="KFX44673.1"/>
    </source>
</evidence>
<keyword evidence="4 10" id="KW-0663">Pyridoxal phosphate</keyword>
<dbReference type="GO" id="GO:0000981">
    <property type="term" value="F:DNA-binding transcription factor activity, RNA polymerase II-specific"/>
    <property type="evidence" value="ECO:0007669"/>
    <property type="project" value="InterPro"/>
</dbReference>
<dbReference type="GO" id="GO:0006520">
    <property type="term" value="P:amino acid metabolic process"/>
    <property type="evidence" value="ECO:0007669"/>
    <property type="project" value="InterPro"/>
</dbReference>
<feature type="compositionally biased region" description="Polar residues" evidence="11">
    <location>
        <begin position="75"/>
        <end position="91"/>
    </location>
</feature>
<evidence type="ECO:0000256" key="6">
    <source>
        <dbReference type="ARBA" id="ARBA00023125"/>
    </source>
</evidence>
<name>A0A093XHI0_TALMA</name>
<evidence type="ECO:0000256" key="1">
    <source>
        <dbReference type="ARBA" id="ARBA00001933"/>
    </source>
</evidence>
<dbReference type="PROSITE" id="PS50048">
    <property type="entry name" value="ZN2_CY6_FUNGAL_2"/>
    <property type="match status" value="1"/>
</dbReference>
<dbReference type="Pfam" id="PF00282">
    <property type="entry name" value="Pyridoxal_deC"/>
    <property type="match status" value="1"/>
</dbReference>
<dbReference type="Gene3D" id="1.20.1340.10">
    <property type="entry name" value="dopa decarboxylase, N-terminal domain"/>
    <property type="match status" value="1"/>
</dbReference>
<sequence>MPDKRKAADVEESNDDSQKRTPRQNPVSCQSCRKKKLKCDRQQACSNCRSRRIPCHYVVANVAHQYAYPPPTQIPRATNSPLSPSNNTATASQLPAHSIEGIHHSSQEVTEQERTTDWLENIMMAPRIPDALPMSIKNKLITTKHSAVSVTDLTSFLPRETEAIAQFKYYVDYVGYLYHTIIPSHVQSQIHAIYQNVHKAPSSSSAAVNLNHLALLFSILAAASYFQSLGTNAASAKQVENRCHEYITLVAAALTRSDYINYPTVEGLQASLLVIQFLPNDGQDTPVRALFHMGTLVNQCRQMGLFQIDSAQNKAFRKAHGYDPVDVELKRRLAWLVSSSDWFLAYLGGPQEGSYLVHPAHMALDMPANISDEDLCTLENGGGSLPDNIPTTMSYFNFRLKLSIYCRDIVDYTCRERLEAVDVPYSKIMELDQKLHQYNKELPEFFRLDSNSRRKYAQVYASSPQIAWQRLLIQQGSHSRLCRLHRTYFIRGARNPAYSYSHMMCLQAARRVIEIKRMMDKEFPDTPSVTTAWSVMHHVFMAAVILLLDTCFNWDDILADRRKEEILEACRMLDRARRSSRLVREGINATMDVLQSRWRSVASDQLPSSQQEEHSALRQDETDLHRTQAAEHTGPQRRTEGVLVSTDLHSSAENNVSFAIDATEDACDLENMWSEFLDSGAMLAGSPNEWMGKPPSKMSTNTVDQRRKGFPRVHRYITTHNHDGEAIFLSGSQVPECAPFRSAGEDGELALLYATDTFPVQCQNEVDVAVYDSYLHMPPGLTPNPGTMLRVIDMQPLKETPMHRTVTIDFGIVLEGEVDLVLDSGQKRTLRQGDVSIQRGTAHSFRNRSDSRWCRLLFVFLPMQELVIAGKKMEEEWYEERLLRGLIPSLLCNQMHTYPFVCRRLTQISFQLWHTAMARPLDDKDQAVLTLVGRIAVLHDCLDFINHFDSLPGRRVLPTIEPGYLRPQIPENPPVEPQEWSEIQADIESKIQPGLTHWQSPNFMAFFPAAVTYPSILGEMYSAAFNAPAFNWICSPACTELETIIMDWVAKALGLPGCFLSTSENRGGGIIQGTASESAATMLIAARERRARELTLAEGVKDDGSREYEDRLCAHRARLVALSSDQAHSSIAKAALVAGTRFRSVPAKLEDNMEMTGDSLRAVLTKVEEEEGLVPFFITFTLGTTNSCAVDRFAELKAVLNEKESWRRIWVHIDAAYAGAALVVDEYQHIAQNFAEGVDSFNMNMHKWLLVNFDASCLFVRNRTDLTNALDITPTYLRNPYSETGTVIDYRNWQISLGRRFRSLKIWFVMRSYGLNGMKAHIHKGLALGGLFTEKVKSRPDLFEIVTKPDFALTVLRVRSSAASSIAPNGTNGTKGTNGTNGVAKHHVAQVDEKADEITKKVYELINSRGEIYLTSSVIAGIYVIRVVGI</sequence>
<keyword evidence="9" id="KW-0539">Nucleus</keyword>
<dbReference type="CDD" id="cd02231">
    <property type="entry name" value="cupin_BLL6423-like"/>
    <property type="match status" value="1"/>
</dbReference>
<evidence type="ECO:0000256" key="5">
    <source>
        <dbReference type="ARBA" id="ARBA00023015"/>
    </source>
</evidence>